<sequence>MRKFLVCWICNIFYQNLLTSLYLAPPIKSFYLGISRHDKPLKALDNKIRPDGCEYRKFLDFSLIHFINKLSTNRESFRVSLEYESTALRGPSSSELLGRVFRGRCTPNCHQVTCLSSTNGSLTTHPVNIADHLNAYFASCFLPPSPKFNPTISASNYTSTTELTASKYRGIYHTPLLMRIPDRLVKAPLIRFLLATNAIDNQQYGFLSLSSVNGCQPHLRWMLLVTAYLDIQKPSTMTPRLPATQT</sequence>
<evidence type="ECO:0000313" key="2">
    <source>
        <dbReference type="Proteomes" id="UP000054324"/>
    </source>
</evidence>
<dbReference type="KEGG" id="ovi:T265_15363"/>
<dbReference type="EMBL" id="KL597074">
    <property type="protein sequence ID" value="KER20255.1"/>
    <property type="molecule type" value="Genomic_DNA"/>
</dbReference>
<reference evidence="1 2" key="1">
    <citation type="submission" date="2013-11" db="EMBL/GenBank/DDBJ databases">
        <title>Opisthorchis viverrini - life in the bile duct.</title>
        <authorList>
            <person name="Young N.D."/>
            <person name="Nagarajan N."/>
            <person name="Lin S.J."/>
            <person name="Korhonen P.K."/>
            <person name="Jex A.R."/>
            <person name="Hall R.S."/>
            <person name="Safavi-Hemami H."/>
            <person name="Kaewkong W."/>
            <person name="Bertrand D."/>
            <person name="Gao S."/>
            <person name="Seet Q."/>
            <person name="Wongkham S."/>
            <person name="Teh B.T."/>
            <person name="Wongkham C."/>
            <person name="Intapan P.M."/>
            <person name="Maleewong W."/>
            <person name="Yang X."/>
            <person name="Hu M."/>
            <person name="Wang Z."/>
            <person name="Hofmann A."/>
            <person name="Sternberg P.W."/>
            <person name="Tan P."/>
            <person name="Wang J."/>
            <person name="Gasser R.B."/>
        </authorList>
    </citation>
    <scope>NUCLEOTIDE SEQUENCE [LARGE SCALE GENOMIC DNA]</scope>
</reference>
<accession>A0A074ZAL1</accession>
<dbReference type="Proteomes" id="UP000054324">
    <property type="component" value="Unassembled WGS sequence"/>
</dbReference>
<dbReference type="RefSeq" id="XP_009176007.1">
    <property type="nucleotide sequence ID" value="XM_009177743.1"/>
</dbReference>
<evidence type="ECO:0000313" key="1">
    <source>
        <dbReference type="EMBL" id="KER20255.1"/>
    </source>
</evidence>
<keyword evidence="2" id="KW-1185">Reference proteome</keyword>
<proteinExistence type="predicted"/>
<organism evidence="1 2">
    <name type="scientific">Opisthorchis viverrini</name>
    <name type="common">Southeast Asian liver fluke</name>
    <dbReference type="NCBI Taxonomy" id="6198"/>
    <lineage>
        <taxon>Eukaryota</taxon>
        <taxon>Metazoa</taxon>
        <taxon>Spiralia</taxon>
        <taxon>Lophotrochozoa</taxon>
        <taxon>Platyhelminthes</taxon>
        <taxon>Trematoda</taxon>
        <taxon>Digenea</taxon>
        <taxon>Opisthorchiida</taxon>
        <taxon>Opisthorchiata</taxon>
        <taxon>Opisthorchiidae</taxon>
        <taxon>Opisthorchis</taxon>
    </lineage>
</organism>
<gene>
    <name evidence="1" type="ORF">T265_15363</name>
</gene>
<dbReference type="CTD" id="20329528"/>
<dbReference type="AlphaFoldDB" id="A0A074ZAL1"/>
<dbReference type="GeneID" id="20329528"/>
<protein>
    <submittedName>
        <fullName evidence="1">Uncharacterized protein</fullName>
    </submittedName>
</protein>
<name>A0A074ZAL1_OPIVI</name>